<organism evidence="3">
    <name type="scientific">Capitella teleta</name>
    <name type="common">Polychaete worm</name>
    <dbReference type="NCBI Taxonomy" id="283909"/>
    <lineage>
        <taxon>Eukaryota</taxon>
        <taxon>Metazoa</taxon>
        <taxon>Spiralia</taxon>
        <taxon>Lophotrochozoa</taxon>
        <taxon>Annelida</taxon>
        <taxon>Polychaeta</taxon>
        <taxon>Sedentaria</taxon>
        <taxon>Scolecida</taxon>
        <taxon>Capitellidae</taxon>
        <taxon>Capitella</taxon>
    </lineage>
</organism>
<dbReference type="OrthoDB" id="5867217at2759"/>
<dbReference type="SUPFAM" id="SSF57414">
    <property type="entry name" value="Hairpin loop containing domain-like"/>
    <property type="match status" value="2"/>
</dbReference>
<dbReference type="STRING" id="283909.R7UD86"/>
<evidence type="ECO:0000313" key="3">
    <source>
        <dbReference type="EMBL" id="ELU04350.1"/>
    </source>
</evidence>
<dbReference type="EMBL" id="KB302404">
    <property type="protein sequence ID" value="ELU04350.1"/>
    <property type="molecule type" value="Genomic_DNA"/>
</dbReference>
<dbReference type="Proteomes" id="UP000014760">
    <property type="component" value="Unassembled WGS sequence"/>
</dbReference>
<dbReference type="CDD" id="cd00037">
    <property type="entry name" value="CLECT"/>
    <property type="match status" value="1"/>
</dbReference>
<evidence type="ECO:0000313" key="5">
    <source>
        <dbReference type="Proteomes" id="UP000014760"/>
    </source>
</evidence>
<dbReference type="Pfam" id="PF00059">
    <property type="entry name" value="Lectin_C"/>
    <property type="match status" value="1"/>
</dbReference>
<feature type="domain" description="C-type lectin" evidence="2">
    <location>
        <begin position="232"/>
        <end position="346"/>
    </location>
</feature>
<dbReference type="PROSITE" id="PS50041">
    <property type="entry name" value="C_TYPE_LECTIN_2"/>
    <property type="match status" value="1"/>
</dbReference>
<dbReference type="InterPro" id="IPR050976">
    <property type="entry name" value="Snaclec"/>
</dbReference>
<evidence type="ECO:0000259" key="2">
    <source>
        <dbReference type="PROSITE" id="PS50041"/>
    </source>
</evidence>
<dbReference type="HOGENOM" id="CLU_689369_0_0_1"/>
<dbReference type="EMBL" id="AMQN01008196">
    <property type="status" value="NOT_ANNOTATED_CDS"/>
    <property type="molecule type" value="Genomic_DNA"/>
</dbReference>
<gene>
    <name evidence="3" type="ORF">CAPTEDRAFT_193520</name>
</gene>
<dbReference type="PANTHER" id="PTHR22991:SF43">
    <property type="entry name" value="C-TYPE LECTIN-RELATED"/>
    <property type="match status" value="1"/>
</dbReference>
<dbReference type="Gene3D" id="3.10.100.10">
    <property type="entry name" value="Mannose-Binding Protein A, subunit A"/>
    <property type="match status" value="1"/>
</dbReference>
<dbReference type="InterPro" id="IPR001304">
    <property type="entry name" value="C-type_lectin-like"/>
</dbReference>
<proteinExistence type="predicted"/>
<dbReference type="PANTHER" id="PTHR22991">
    <property type="entry name" value="PROTEIN CBG13490"/>
    <property type="match status" value="1"/>
</dbReference>
<protein>
    <recommendedName>
        <fullName evidence="2">C-type lectin domain-containing protein</fullName>
    </recommendedName>
</protein>
<evidence type="ECO:0000313" key="4">
    <source>
        <dbReference type="EnsemblMetazoa" id="CapteP193520"/>
    </source>
</evidence>
<dbReference type="AlphaFoldDB" id="R7UD86"/>
<sequence>MDSLKNNEINIEFQYNHYKPYIEIGRPKLTQTDMEVLLFRLLLLTLLDISSAYRLVTWEVTEDHCLTSPILNSQTTTLFECKTACLEITDCRAAEHRSNNDLCQSSALTQWQKPSAFQPEPLCNHYEYTTLETVGSVTWRETLNTRTSGHDDAVYTEQSKEACKELCLAQTNFQCKHAEYGKTDFVSQCFLGDVSIDEMGSDAFVGNGVNVYEPIKQLFPQGLCRDETWVKRGSFCYIAECNAGSAGFARQKCSSYGATLVSIHDLHENLFIGWLGRSAMDASRFRCGISGLMYIGLGTSNNGTTWQWDDGTAFDYVIGEAERAASVMCVALNITGEAWKSIECDEHAAGFICKSGFRLGVSKCFFIVPLSINVFLHTLHSYVVFLRFELTCVFLNVHPG</sequence>
<reference evidence="3 5" key="2">
    <citation type="journal article" date="2013" name="Nature">
        <title>Insights into bilaterian evolution from three spiralian genomes.</title>
        <authorList>
            <person name="Simakov O."/>
            <person name="Marletaz F."/>
            <person name="Cho S.J."/>
            <person name="Edsinger-Gonzales E."/>
            <person name="Havlak P."/>
            <person name="Hellsten U."/>
            <person name="Kuo D.H."/>
            <person name="Larsson T."/>
            <person name="Lv J."/>
            <person name="Arendt D."/>
            <person name="Savage R."/>
            <person name="Osoegawa K."/>
            <person name="de Jong P."/>
            <person name="Grimwood J."/>
            <person name="Chapman J.A."/>
            <person name="Shapiro H."/>
            <person name="Aerts A."/>
            <person name="Otillar R.P."/>
            <person name="Terry A.Y."/>
            <person name="Boore J.L."/>
            <person name="Grigoriev I.V."/>
            <person name="Lindberg D.R."/>
            <person name="Seaver E.C."/>
            <person name="Weisblat D.A."/>
            <person name="Putnam N.H."/>
            <person name="Rokhsar D.S."/>
        </authorList>
    </citation>
    <scope>NUCLEOTIDE SEQUENCE</scope>
    <source>
        <strain evidence="3 5">I ESC-2004</strain>
    </source>
</reference>
<keyword evidence="1" id="KW-1015">Disulfide bond</keyword>
<dbReference type="InterPro" id="IPR016186">
    <property type="entry name" value="C-type_lectin-like/link_sf"/>
</dbReference>
<dbReference type="EnsemblMetazoa" id="CapteT193520">
    <property type="protein sequence ID" value="CapteP193520"/>
    <property type="gene ID" value="CapteG193520"/>
</dbReference>
<dbReference type="PROSITE" id="PS00615">
    <property type="entry name" value="C_TYPE_LECTIN_1"/>
    <property type="match status" value="1"/>
</dbReference>
<dbReference type="SMART" id="SM00034">
    <property type="entry name" value="CLECT"/>
    <property type="match status" value="1"/>
</dbReference>
<keyword evidence="5" id="KW-1185">Reference proteome</keyword>
<dbReference type="InterPro" id="IPR018378">
    <property type="entry name" value="C-type_lectin_CS"/>
</dbReference>
<reference evidence="4" key="3">
    <citation type="submission" date="2015-06" db="UniProtKB">
        <authorList>
            <consortium name="EnsemblMetazoa"/>
        </authorList>
    </citation>
    <scope>IDENTIFICATION</scope>
</reference>
<dbReference type="InterPro" id="IPR016187">
    <property type="entry name" value="CTDL_fold"/>
</dbReference>
<dbReference type="Gene3D" id="3.50.4.10">
    <property type="entry name" value="Hepatocyte Growth Factor"/>
    <property type="match status" value="1"/>
</dbReference>
<evidence type="ECO:0000256" key="1">
    <source>
        <dbReference type="ARBA" id="ARBA00023157"/>
    </source>
</evidence>
<reference evidence="5" key="1">
    <citation type="submission" date="2012-12" db="EMBL/GenBank/DDBJ databases">
        <authorList>
            <person name="Hellsten U."/>
            <person name="Grimwood J."/>
            <person name="Chapman J.A."/>
            <person name="Shapiro H."/>
            <person name="Aerts A."/>
            <person name="Otillar R.P."/>
            <person name="Terry A.Y."/>
            <person name="Boore J.L."/>
            <person name="Simakov O."/>
            <person name="Marletaz F."/>
            <person name="Cho S.-J."/>
            <person name="Edsinger-Gonzales E."/>
            <person name="Havlak P."/>
            <person name="Kuo D.-H."/>
            <person name="Larsson T."/>
            <person name="Lv J."/>
            <person name="Arendt D."/>
            <person name="Savage R."/>
            <person name="Osoegawa K."/>
            <person name="de Jong P."/>
            <person name="Lindberg D.R."/>
            <person name="Seaver E.C."/>
            <person name="Weisblat D.A."/>
            <person name="Putnam N.H."/>
            <person name="Grigoriev I.V."/>
            <person name="Rokhsar D.S."/>
        </authorList>
    </citation>
    <scope>NUCLEOTIDE SEQUENCE</scope>
    <source>
        <strain evidence="5">I ESC-2004</strain>
    </source>
</reference>
<dbReference type="SUPFAM" id="SSF56436">
    <property type="entry name" value="C-type lectin-like"/>
    <property type="match status" value="1"/>
</dbReference>
<accession>R7UD86</accession>
<name>R7UD86_CAPTE</name>